<comment type="caution">
    <text evidence="2">The sequence shown here is derived from an EMBL/GenBank/DDBJ whole genome shotgun (WGS) entry which is preliminary data.</text>
</comment>
<proteinExistence type="predicted"/>
<dbReference type="InterPro" id="IPR007211">
    <property type="entry name" value="DUF378"/>
</dbReference>
<dbReference type="Pfam" id="PF04070">
    <property type="entry name" value="DUF378"/>
    <property type="match status" value="1"/>
</dbReference>
<dbReference type="EMBL" id="JELY01000725">
    <property type="protein sequence ID" value="KYF58356.1"/>
    <property type="molecule type" value="Genomic_DNA"/>
</dbReference>
<reference evidence="2 3" key="1">
    <citation type="submission" date="2014-02" db="EMBL/GenBank/DDBJ databases">
        <title>The small core and large imbalanced accessory genome model reveals a collaborative survival strategy of Sorangium cellulosum strains in nature.</title>
        <authorList>
            <person name="Han K."/>
            <person name="Peng R."/>
            <person name="Blom J."/>
            <person name="Li Y.-Z."/>
        </authorList>
    </citation>
    <scope>NUCLEOTIDE SEQUENCE [LARGE SCALE GENOMIC DNA]</scope>
    <source>
        <strain evidence="2 3">So0157-25</strain>
    </source>
</reference>
<sequence>MEQVNRGISGLTWAAIALVVIGAVNWGLVGLFEFDVVAAIFGRYSAISRIVYVLVGLAGLYLLYATAQLNKRTRVSTMP</sequence>
<name>A0A150PSA1_SORCE</name>
<gene>
    <name evidence="2" type="ORF">BE08_10065</name>
</gene>
<dbReference type="PANTHER" id="PTHR37304">
    <property type="entry name" value="MEMBRANE PROTEIN-RELATED"/>
    <property type="match status" value="1"/>
</dbReference>
<dbReference type="Proteomes" id="UP000075420">
    <property type="component" value="Unassembled WGS sequence"/>
</dbReference>
<dbReference type="AlphaFoldDB" id="A0A150PSA1"/>
<feature type="transmembrane region" description="Helical" evidence="1">
    <location>
        <begin position="44"/>
        <end position="64"/>
    </location>
</feature>
<evidence type="ECO:0000313" key="2">
    <source>
        <dbReference type="EMBL" id="KYF58356.1"/>
    </source>
</evidence>
<protein>
    <submittedName>
        <fullName evidence="2">DUF378 domain-containing protein</fullName>
    </submittedName>
</protein>
<keyword evidence="1" id="KW-1133">Transmembrane helix</keyword>
<keyword evidence="1" id="KW-0472">Membrane</keyword>
<accession>A0A150PSA1</accession>
<feature type="transmembrane region" description="Helical" evidence="1">
    <location>
        <begin position="12"/>
        <end position="32"/>
    </location>
</feature>
<keyword evidence="1" id="KW-0812">Transmembrane</keyword>
<dbReference type="PANTHER" id="PTHR37304:SF1">
    <property type="entry name" value="MEMBRANE PROTEIN"/>
    <property type="match status" value="1"/>
</dbReference>
<organism evidence="2 3">
    <name type="scientific">Sorangium cellulosum</name>
    <name type="common">Polyangium cellulosum</name>
    <dbReference type="NCBI Taxonomy" id="56"/>
    <lineage>
        <taxon>Bacteria</taxon>
        <taxon>Pseudomonadati</taxon>
        <taxon>Myxococcota</taxon>
        <taxon>Polyangia</taxon>
        <taxon>Polyangiales</taxon>
        <taxon>Polyangiaceae</taxon>
        <taxon>Sorangium</taxon>
    </lineage>
</organism>
<evidence type="ECO:0000256" key="1">
    <source>
        <dbReference type="SAM" id="Phobius"/>
    </source>
</evidence>
<evidence type="ECO:0000313" key="3">
    <source>
        <dbReference type="Proteomes" id="UP000075420"/>
    </source>
</evidence>